<evidence type="ECO:0000313" key="1">
    <source>
        <dbReference type="EMBL" id="KXI28247.1"/>
    </source>
</evidence>
<comment type="caution">
    <text evidence="1">The sequence shown here is derived from an EMBL/GenBank/DDBJ whole genome shotgun (WGS) entry which is preliminary data.</text>
</comment>
<dbReference type="EMBL" id="LSNE01000007">
    <property type="protein sequence ID" value="KXI28247.1"/>
    <property type="molecule type" value="Genomic_DNA"/>
</dbReference>
<dbReference type="RefSeq" id="WP_068378356.1">
    <property type="nucleotide sequence ID" value="NZ_LSNE01000007.1"/>
</dbReference>
<dbReference type="Proteomes" id="UP000070299">
    <property type="component" value="Unassembled WGS sequence"/>
</dbReference>
<organism evidence="1 2">
    <name type="scientific">Paraglaciecola hydrolytica</name>
    <dbReference type="NCBI Taxonomy" id="1799789"/>
    <lineage>
        <taxon>Bacteria</taxon>
        <taxon>Pseudomonadati</taxon>
        <taxon>Pseudomonadota</taxon>
        <taxon>Gammaproteobacteria</taxon>
        <taxon>Alteromonadales</taxon>
        <taxon>Alteromonadaceae</taxon>
        <taxon>Paraglaciecola</taxon>
    </lineage>
</organism>
<dbReference type="STRING" id="1799789.AX660_17880"/>
<accession>A0A135ZZ66</accession>
<evidence type="ECO:0000313" key="2">
    <source>
        <dbReference type="Proteomes" id="UP000070299"/>
    </source>
</evidence>
<reference evidence="2" key="1">
    <citation type="submission" date="2016-02" db="EMBL/GenBank/DDBJ databases">
        <authorList>
            <person name="Schultz-Johansen M."/>
            <person name="Glaring M.A."/>
            <person name="Bech P.K."/>
            <person name="Stougaard P."/>
        </authorList>
    </citation>
    <scope>NUCLEOTIDE SEQUENCE [LARGE SCALE GENOMIC DNA]</scope>
    <source>
        <strain evidence="2">S66</strain>
    </source>
</reference>
<gene>
    <name evidence="1" type="ORF">AX660_17880</name>
</gene>
<dbReference type="OrthoDB" id="6400844at2"/>
<sequence>MIIAHNKPIIPTSTRCALFVGILGRYKSQKNGVTYLVSLLILVLSACVNKPIIQEAVLCFESEEKAEAMGMRIFSDNFTERTRYWLDGSSEPIKGLGISWRVSDPTFFCKAGLYPIVVTYEPKDEPEFEPSLVLSKGVLSAKLLIKKYRDL</sequence>
<dbReference type="AlphaFoldDB" id="A0A135ZZ66"/>
<name>A0A135ZZ66_9ALTE</name>
<protein>
    <submittedName>
        <fullName evidence="1">Uncharacterized protein</fullName>
    </submittedName>
</protein>
<keyword evidence="2" id="KW-1185">Reference proteome</keyword>
<proteinExistence type="predicted"/>